<name>A0A918NI23_9GAMM</name>
<organism evidence="1 2">
    <name type="scientific">Saccharospirillum salsuginis</name>
    <dbReference type="NCBI Taxonomy" id="418750"/>
    <lineage>
        <taxon>Bacteria</taxon>
        <taxon>Pseudomonadati</taxon>
        <taxon>Pseudomonadota</taxon>
        <taxon>Gammaproteobacteria</taxon>
        <taxon>Oceanospirillales</taxon>
        <taxon>Saccharospirillaceae</taxon>
        <taxon>Saccharospirillum</taxon>
    </lineage>
</organism>
<accession>A0A918NI23</accession>
<dbReference type="RefSeq" id="WP_189612228.1">
    <property type="nucleotide sequence ID" value="NZ_BMXR01000012.1"/>
</dbReference>
<reference evidence="1" key="1">
    <citation type="journal article" date="2014" name="Int. J. Syst. Evol. Microbiol.">
        <title>Complete genome sequence of Corynebacterium casei LMG S-19264T (=DSM 44701T), isolated from a smear-ripened cheese.</title>
        <authorList>
            <consortium name="US DOE Joint Genome Institute (JGI-PGF)"/>
            <person name="Walter F."/>
            <person name="Albersmeier A."/>
            <person name="Kalinowski J."/>
            <person name="Ruckert C."/>
        </authorList>
    </citation>
    <scope>NUCLEOTIDE SEQUENCE</scope>
    <source>
        <strain evidence="1">KCTC 22169</strain>
    </source>
</reference>
<evidence type="ECO:0000313" key="1">
    <source>
        <dbReference type="EMBL" id="GGX69061.1"/>
    </source>
</evidence>
<dbReference type="AlphaFoldDB" id="A0A918NI23"/>
<comment type="caution">
    <text evidence="1">The sequence shown here is derived from an EMBL/GenBank/DDBJ whole genome shotgun (WGS) entry which is preliminary data.</text>
</comment>
<dbReference type="EMBL" id="BMXR01000012">
    <property type="protein sequence ID" value="GGX69061.1"/>
    <property type="molecule type" value="Genomic_DNA"/>
</dbReference>
<dbReference type="Proteomes" id="UP000626148">
    <property type="component" value="Unassembled WGS sequence"/>
</dbReference>
<reference evidence="1" key="2">
    <citation type="submission" date="2020-09" db="EMBL/GenBank/DDBJ databases">
        <authorList>
            <person name="Sun Q."/>
            <person name="Kim S."/>
        </authorList>
    </citation>
    <scope>NUCLEOTIDE SEQUENCE</scope>
    <source>
        <strain evidence="1">KCTC 22169</strain>
    </source>
</reference>
<evidence type="ECO:0000313" key="2">
    <source>
        <dbReference type="Proteomes" id="UP000626148"/>
    </source>
</evidence>
<gene>
    <name evidence="1" type="ORF">GCM10007392_40930</name>
</gene>
<proteinExistence type="predicted"/>
<sequence length="54" mass="6046">MFSSQPKVASTAFSDFIRNAPSKEKKRVYAKVLEGASERQRKQVEKAQEMAKAG</sequence>
<keyword evidence="2" id="KW-1185">Reference proteome</keyword>
<protein>
    <submittedName>
        <fullName evidence="1">Uncharacterized protein</fullName>
    </submittedName>
</protein>